<dbReference type="PROSITE" id="PS51257">
    <property type="entry name" value="PROKAR_LIPOPROTEIN"/>
    <property type="match status" value="1"/>
</dbReference>
<feature type="compositionally biased region" description="Basic and acidic residues" evidence="1">
    <location>
        <begin position="145"/>
        <end position="160"/>
    </location>
</feature>
<dbReference type="Pfam" id="PF00041">
    <property type="entry name" value="fn3"/>
    <property type="match status" value="1"/>
</dbReference>
<keyword evidence="2" id="KW-0732">Signal</keyword>
<gene>
    <name evidence="4" type="ORF">KJ970_10825</name>
</gene>
<feature type="compositionally biased region" description="Gly residues" evidence="1">
    <location>
        <begin position="162"/>
        <end position="173"/>
    </location>
</feature>
<evidence type="ECO:0000259" key="3">
    <source>
        <dbReference type="PROSITE" id="PS50853"/>
    </source>
</evidence>
<proteinExistence type="predicted"/>
<feature type="compositionally biased region" description="Basic and acidic residues" evidence="1">
    <location>
        <begin position="174"/>
        <end position="187"/>
    </location>
</feature>
<dbReference type="Proteomes" id="UP000777784">
    <property type="component" value="Unassembled WGS sequence"/>
</dbReference>
<sequence length="187" mass="19915">MLSTRHAGFFPLLITFAALTVAATGCGNDDGASPQANAPDPAPPTTPSGLTLVKVTEDGLRLNWESSPDLDVIGYEIYTYDPDPGRSNAYVKLTGTPVTSSSYVFNNPKPDTEYYFKVSAVNRFGFESESSSPFRIRWDGGPFESSRDDGHADRPPRDGGDPTPGGPVGGETPGGHHEDGDHDPGDR</sequence>
<comment type="caution">
    <text evidence="4">The sequence shown here is derived from an EMBL/GenBank/DDBJ whole genome shotgun (WGS) entry which is preliminary data.</text>
</comment>
<feature type="chain" id="PRO_5036840385" evidence="2">
    <location>
        <begin position="23"/>
        <end position="187"/>
    </location>
</feature>
<reference evidence="4" key="1">
    <citation type="submission" date="2021-05" db="EMBL/GenBank/DDBJ databases">
        <title>Energy efficiency and biological interactions define the core microbiome of deep oligotrophic groundwater.</title>
        <authorList>
            <person name="Mehrshad M."/>
            <person name="Lopez-Fernandez M."/>
            <person name="Bell E."/>
            <person name="Bernier-Latmani R."/>
            <person name="Bertilsson S."/>
            <person name="Dopson M."/>
        </authorList>
    </citation>
    <scope>NUCLEOTIDE SEQUENCE</scope>
    <source>
        <strain evidence="4">Modern_marine.mb.64</strain>
    </source>
</reference>
<evidence type="ECO:0000256" key="2">
    <source>
        <dbReference type="SAM" id="SignalP"/>
    </source>
</evidence>
<accession>A0A948RXL3</accession>
<dbReference type="SMART" id="SM00060">
    <property type="entry name" value="FN3"/>
    <property type="match status" value="1"/>
</dbReference>
<dbReference type="CDD" id="cd00063">
    <property type="entry name" value="FN3"/>
    <property type="match status" value="1"/>
</dbReference>
<dbReference type="InterPro" id="IPR003961">
    <property type="entry name" value="FN3_dom"/>
</dbReference>
<dbReference type="EMBL" id="JAHJDP010000061">
    <property type="protein sequence ID" value="MBU2691408.1"/>
    <property type="molecule type" value="Genomic_DNA"/>
</dbReference>
<evidence type="ECO:0000313" key="4">
    <source>
        <dbReference type="EMBL" id="MBU2691408.1"/>
    </source>
</evidence>
<evidence type="ECO:0000256" key="1">
    <source>
        <dbReference type="SAM" id="MobiDB-lite"/>
    </source>
</evidence>
<organism evidence="4 5">
    <name type="scientific">Eiseniibacteriota bacterium</name>
    <dbReference type="NCBI Taxonomy" id="2212470"/>
    <lineage>
        <taxon>Bacteria</taxon>
        <taxon>Candidatus Eiseniibacteriota</taxon>
    </lineage>
</organism>
<dbReference type="InterPro" id="IPR036116">
    <property type="entry name" value="FN3_sf"/>
</dbReference>
<feature type="region of interest" description="Disordered" evidence="1">
    <location>
        <begin position="130"/>
        <end position="187"/>
    </location>
</feature>
<dbReference type="InterPro" id="IPR013783">
    <property type="entry name" value="Ig-like_fold"/>
</dbReference>
<dbReference type="PROSITE" id="PS50853">
    <property type="entry name" value="FN3"/>
    <property type="match status" value="1"/>
</dbReference>
<protein>
    <submittedName>
        <fullName evidence="4">Fibronectin type III domain-containing protein</fullName>
    </submittedName>
</protein>
<dbReference type="SUPFAM" id="SSF49265">
    <property type="entry name" value="Fibronectin type III"/>
    <property type="match status" value="1"/>
</dbReference>
<feature type="signal peptide" evidence="2">
    <location>
        <begin position="1"/>
        <end position="22"/>
    </location>
</feature>
<dbReference type="AlphaFoldDB" id="A0A948RXL3"/>
<name>A0A948RXL3_UNCEI</name>
<dbReference type="Gene3D" id="2.60.40.10">
    <property type="entry name" value="Immunoglobulins"/>
    <property type="match status" value="1"/>
</dbReference>
<feature type="domain" description="Fibronectin type-III" evidence="3">
    <location>
        <begin position="46"/>
        <end position="141"/>
    </location>
</feature>
<evidence type="ECO:0000313" key="5">
    <source>
        <dbReference type="Proteomes" id="UP000777784"/>
    </source>
</evidence>